<dbReference type="Gene3D" id="2.130.10.10">
    <property type="entry name" value="YVTN repeat-like/Quinoprotein amine dehydrogenase"/>
    <property type="match status" value="1"/>
</dbReference>
<feature type="region of interest" description="Disordered" evidence="1">
    <location>
        <begin position="21"/>
        <end position="43"/>
    </location>
</feature>
<dbReference type="PANTHER" id="PTHR34512:SF30">
    <property type="entry name" value="OUTER MEMBRANE PROTEIN ASSEMBLY FACTOR BAMB"/>
    <property type="match status" value="1"/>
</dbReference>
<dbReference type="AlphaFoldDB" id="A0A6P2D294"/>
<dbReference type="PANTHER" id="PTHR34512">
    <property type="entry name" value="CELL SURFACE PROTEIN"/>
    <property type="match status" value="1"/>
</dbReference>
<evidence type="ECO:0000259" key="3">
    <source>
        <dbReference type="Pfam" id="PF13360"/>
    </source>
</evidence>
<dbReference type="SUPFAM" id="SSF50998">
    <property type="entry name" value="Quinoprotein alcohol dehydrogenase-like"/>
    <property type="match status" value="1"/>
</dbReference>
<accession>A0A6P2D294</accession>
<feature type="chain" id="PRO_5026888852" description="Pyrrolo-quinoline quinone repeat domain-containing protein" evidence="2">
    <location>
        <begin position="22"/>
        <end position="425"/>
    </location>
</feature>
<dbReference type="Proteomes" id="UP000464178">
    <property type="component" value="Chromosome"/>
</dbReference>
<feature type="signal peptide" evidence="2">
    <location>
        <begin position="1"/>
        <end position="21"/>
    </location>
</feature>
<dbReference type="KEGG" id="gms:SOIL9_30280"/>
<evidence type="ECO:0000256" key="1">
    <source>
        <dbReference type="SAM" id="MobiDB-lite"/>
    </source>
</evidence>
<sequence>MNRLFLLTLVSVAGLAVPASADNWPQWRGPKNDGHSAEKNLPTEWSQDKNVVWKLKMPGMGAGTPIVWGDKIFVTSVDGDDIALLCVGTDGKEKWKQKVSGSGKVKYRNPSGADVSDASASCSTDGKHVWAFAGSGDLACFDLDGKLVWKDDIQKYGKFRIQFGVHWTPVLYKGHLYLQVMHRGAQLVVALDAATGKEVWKKDRPGYSKGESPDVYASPFIWEGEDGPLLVAHGNDFCTGHKLTDGTEVWRVTGLNPNSSGAWRFVSNPLVLPDLIVVPSCKDGPTVAFNPVGAKGEITADNKAELWRVPASANFRTPDVVAPIRVDDVVYLTGDGPFTAVEAKTGKVIYREALTKFVHRGHMAVGDGKIYVPAANGTTDVIQTGKEFKKLATNTLPDTIFAGLTIADGRIYFRGYNHLWAIGTK</sequence>
<keyword evidence="5" id="KW-1185">Reference proteome</keyword>
<dbReference type="InterPro" id="IPR002372">
    <property type="entry name" value="PQQ_rpt_dom"/>
</dbReference>
<dbReference type="RefSeq" id="WP_232069708.1">
    <property type="nucleotide sequence ID" value="NZ_LR593886.1"/>
</dbReference>
<protein>
    <recommendedName>
        <fullName evidence="3">Pyrrolo-quinoline quinone repeat domain-containing protein</fullName>
    </recommendedName>
</protein>
<dbReference type="InterPro" id="IPR015943">
    <property type="entry name" value="WD40/YVTN_repeat-like_dom_sf"/>
</dbReference>
<proteinExistence type="predicted"/>
<name>A0A6P2D294_9BACT</name>
<dbReference type="InterPro" id="IPR011047">
    <property type="entry name" value="Quinoprotein_ADH-like_sf"/>
</dbReference>
<feature type="domain" description="Pyrrolo-quinoline quinone repeat" evidence="3">
    <location>
        <begin position="136"/>
        <end position="279"/>
    </location>
</feature>
<evidence type="ECO:0000256" key="2">
    <source>
        <dbReference type="SAM" id="SignalP"/>
    </source>
</evidence>
<reference evidence="4 5" key="1">
    <citation type="submission" date="2019-05" db="EMBL/GenBank/DDBJ databases">
        <authorList>
            <consortium name="Science for Life Laboratories"/>
        </authorList>
    </citation>
    <scope>NUCLEOTIDE SEQUENCE [LARGE SCALE GENOMIC DNA]</scope>
    <source>
        <strain evidence="4">Soil9</strain>
    </source>
</reference>
<keyword evidence="2" id="KW-0732">Signal</keyword>
<organism evidence="4 5">
    <name type="scientific">Gemmata massiliana</name>
    <dbReference type="NCBI Taxonomy" id="1210884"/>
    <lineage>
        <taxon>Bacteria</taxon>
        <taxon>Pseudomonadati</taxon>
        <taxon>Planctomycetota</taxon>
        <taxon>Planctomycetia</taxon>
        <taxon>Gemmatales</taxon>
        <taxon>Gemmataceae</taxon>
        <taxon>Gemmata</taxon>
    </lineage>
</organism>
<evidence type="ECO:0000313" key="5">
    <source>
        <dbReference type="Proteomes" id="UP000464178"/>
    </source>
</evidence>
<dbReference type="Pfam" id="PF13360">
    <property type="entry name" value="PQQ_2"/>
    <property type="match status" value="1"/>
</dbReference>
<gene>
    <name evidence="4" type="ORF">SOIL9_30280</name>
</gene>
<evidence type="ECO:0000313" key="4">
    <source>
        <dbReference type="EMBL" id="VTR94686.1"/>
    </source>
</evidence>
<dbReference type="Gene3D" id="2.140.10.10">
    <property type="entry name" value="Quinoprotein alcohol dehydrogenase-like superfamily"/>
    <property type="match status" value="1"/>
</dbReference>
<dbReference type="EMBL" id="LR593886">
    <property type="protein sequence ID" value="VTR94686.1"/>
    <property type="molecule type" value="Genomic_DNA"/>
</dbReference>